<protein>
    <submittedName>
        <fullName evidence="1">Uncharacterized protein</fullName>
    </submittedName>
</protein>
<name>A0A1W6A145_9BACI</name>
<dbReference type="KEGG" id="hmn:HM131_15275"/>
<dbReference type="EMBL" id="CP020772">
    <property type="protein sequence ID" value="ARI79232.1"/>
    <property type="molecule type" value="Genomic_DNA"/>
</dbReference>
<dbReference type="RefSeq" id="WP_085032040.1">
    <property type="nucleotide sequence ID" value="NZ_CP020772.1"/>
</dbReference>
<sequence length="79" mass="8839">MQEECGICNGWAESERTCPKCGGTMHDQGRITDYLDDYSPYLDLKYTDLVDGDVDSSFTGECVHLFICEDCGLNDIQTT</sequence>
<keyword evidence="2" id="KW-1185">Reference proteome</keyword>
<gene>
    <name evidence="1" type="ORF">HM131_15275</name>
</gene>
<dbReference type="OrthoDB" id="1683552at2"/>
<accession>A0A1W6A145</accession>
<dbReference type="Proteomes" id="UP000192527">
    <property type="component" value="Chromosome"/>
</dbReference>
<evidence type="ECO:0000313" key="1">
    <source>
        <dbReference type="EMBL" id="ARI79232.1"/>
    </source>
</evidence>
<dbReference type="AlphaFoldDB" id="A0A1W6A145"/>
<proteinExistence type="predicted"/>
<organism evidence="1 2">
    <name type="scientific">Halobacillus mangrovi</name>
    <dbReference type="NCBI Taxonomy" id="402384"/>
    <lineage>
        <taxon>Bacteria</taxon>
        <taxon>Bacillati</taxon>
        <taxon>Bacillota</taxon>
        <taxon>Bacilli</taxon>
        <taxon>Bacillales</taxon>
        <taxon>Bacillaceae</taxon>
        <taxon>Halobacillus</taxon>
    </lineage>
</organism>
<dbReference type="STRING" id="402384.HM131_15275"/>
<reference evidence="1 2" key="1">
    <citation type="submission" date="2017-04" db="EMBL/GenBank/DDBJ databases">
        <title>The whole genome sequencing and assembly of Halobacillus mangrovi strain.</title>
        <authorList>
            <person name="Lee S.-J."/>
            <person name="Park M.-K."/>
            <person name="Kim J.-Y."/>
            <person name="Lee Y.-J."/>
            <person name="Yi H."/>
            <person name="Bahn Y.-S."/>
            <person name="Kim J.F."/>
            <person name="Lee D.-W."/>
        </authorList>
    </citation>
    <scope>NUCLEOTIDE SEQUENCE [LARGE SCALE GENOMIC DNA]</scope>
    <source>
        <strain evidence="1 2">KTB 131</strain>
    </source>
</reference>
<evidence type="ECO:0000313" key="2">
    <source>
        <dbReference type="Proteomes" id="UP000192527"/>
    </source>
</evidence>